<dbReference type="Proteomes" id="UP001519362">
    <property type="component" value="Unassembled WGS sequence"/>
</dbReference>
<keyword evidence="2" id="KW-1003">Cell membrane</keyword>
<dbReference type="EMBL" id="JAGIOL010000001">
    <property type="protein sequence ID" value="MBP2437530.1"/>
    <property type="molecule type" value="Genomic_DNA"/>
</dbReference>
<evidence type="ECO:0000256" key="5">
    <source>
        <dbReference type="ARBA" id="ARBA00023136"/>
    </source>
</evidence>
<evidence type="ECO:0000313" key="8">
    <source>
        <dbReference type="Proteomes" id="UP001519362"/>
    </source>
</evidence>
<feature type="transmembrane region" description="Helical" evidence="6">
    <location>
        <begin position="316"/>
        <end position="339"/>
    </location>
</feature>
<proteinExistence type="predicted"/>
<dbReference type="CDD" id="cd06580">
    <property type="entry name" value="TM_PBP1_transp_TpRbsC_like"/>
    <property type="match status" value="1"/>
</dbReference>
<gene>
    <name evidence="7" type="ORF">JOF34_002116</name>
</gene>
<evidence type="ECO:0000256" key="2">
    <source>
        <dbReference type="ARBA" id="ARBA00022475"/>
    </source>
</evidence>
<comment type="subcellular location">
    <subcellularLocation>
        <location evidence="1">Cell membrane</location>
        <topology evidence="1">Multi-pass membrane protein</topology>
    </subcellularLocation>
</comment>
<dbReference type="RefSeq" id="WP_165133732.1">
    <property type="nucleotide sequence ID" value="NZ_CP049253.1"/>
</dbReference>
<protein>
    <submittedName>
        <fullName evidence="7">Simple sugar transport system permease protein</fullName>
    </submittedName>
</protein>
<comment type="caution">
    <text evidence="7">The sequence shown here is derived from an EMBL/GenBank/DDBJ whole genome shotgun (WGS) entry which is preliminary data.</text>
</comment>
<evidence type="ECO:0000256" key="4">
    <source>
        <dbReference type="ARBA" id="ARBA00022989"/>
    </source>
</evidence>
<keyword evidence="8" id="KW-1185">Reference proteome</keyword>
<dbReference type="PANTHER" id="PTHR47089:SF1">
    <property type="entry name" value="GUANOSINE ABC TRANSPORTER PERMEASE PROTEIN NUPP"/>
    <property type="match status" value="1"/>
</dbReference>
<name>A0ABS4ZJQ6_9MICO</name>
<sequence length="423" mass="44397">MSEQTPITTATQSVPEPPRENQLIRDMLRGNVVTTILAFVVAFAVGGILIALTSDDVRSSAGYFFARPGDTFAALWQAIAGGYDAMFRGAIYNTRAAEPAIAIRSLTNSIGYAAPLIAAGLGVAVAFRVGMFNIGAQGQILMGAAFAALITFPMGLSMPLQLVMTMIGAVVGGAIWAGIVGLLKALTGAHEVILTIMFNYVAVYLVTWMVSTSGVLQRAGSNQPISEPTPAAAQFPDLIDARYPALDWGFIFVLIAAVFVHWLMERSSLGMRMRAVGENPHAAKASGISVQRMYVYAMLIAGGLAGLAASQQIQGAITSGFTSTIDAGFGFDAITVALLGRSRAFGVVAAGLLFGALKAGSYTMQSSEGIPVDIVLVVQAVVVLFVAAPPLVRTIFFLPKTAQEKQAKARGKQAKRAKMAVAR</sequence>
<keyword evidence="4 6" id="KW-1133">Transmembrane helix</keyword>
<dbReference type="InterPro" id="IPR001851">
    <property type="entry name" value="ABC_transp_permease"/>
</dbReference>
<evidence type="ECO:0000256" key="6">
    <source>
        <dbReference type="SAM" id="Phobius"/>
    </source>
</evidence>
<reference evidence="7 8" key="1">
    <citation type="submission" date="2021-03" db="EMBL/GenBank/DDBJ databases">
        <title>Sequencing the genomes of 1000 actinobacteria strains.</title>
        <authorList>
            <person name="Klenk H.-P."/>
        </authorList>
    </citation>
    <scope>NUCLEOTIDE SEQUENCE [LARGE SCALE GENOMIC DNA]</scope>
    <source>
        <strain evidence="7 8">DSM 24221</strain>
    </source>
</reference>
<keyword evidence="3 6" id="KW-0812">Transmembrane</keyword>
<dbReference type="Pfam" id="PF02653">
    <property type="entry name" value="BPD_transp_2"/>
    <property type="match status" value="1"/>
</dbReference>
<dbReference type="PANTHER" id="PTHR47089">
    <property type="entry name" value="ABC TRANSPORTER, PERMEASE PROTEIN"/>
    <property type="match status" value="1"/>
</dbReference>
<feature type="transmembrane region" description="Helical" evidence="6">
    <location>
        <begin position="32"/>
        <end position="52"/>
    </location>
</feature>
<keyword evidence="7" id="KW-0813">Transport</keyword>
<feature type="transmembrane region" description="Helical" evidence="6">
    <location>
        <begin position="293"/>
        <end position="310"/>
    </location>
</feature>
<evidence type="ECO:0000256" key="1">
    <source>
        <dbReference type="ARBA" id="ARBA00004651"/>
    </source>
</evidence>
<organism evidence="7 8">
    <name type="scientific">Microbacterium amylolyticum</name>
    <dbReference type="NCBI Taxonomy" id="936337"/>
    <lineage>
        <taxon>Bacteria</taxon>
        <taxon>Bacillati</taxon>
        <taxon>Actinomycetota</taxon>
        <taxon>Actinomycetes</taxon>
        <taxon>Micrococcales</taxon>
        <taxon>Microbacteriaceae</taxon>
        <taxon>Microbacterium</taxon>
    </lineage>
</organism>
<accession>A0ABS4ZJQ6</accession>
<feature type="transmembrane region" description="Helical" evidence="6">
    <location>
        <begin position="245"/>
        <end position="264"/>
    </location>
</feature>
<keyword evidence="7" id="KW-0762">Sugar transport</keyword>
<feature type="transmembrane region" description="Helical" evidence="6">
    <location>
        <begin position="162"/>
        <end position="183"/>
    </location>
</feature>
<feature type="transmembrane region" description="Helical" evidence="6">
    <location>
        <begin position="192"/>
        <end position="211"/>
    </location>
</feature>
<feature type="transmembrane region" description="Helical" evidence="6">
    <location>
        <begin position="344"/>
        <end position="362"/>
    </location>
</feature>
<feature type="transmembrane region" description="Helical" evidence="6">
    <location>
        <begin position="109"/>
        <end position="127"/>
    </location>
</feature>
<keyword evidence="5 6" id="KW-0472">Membrane</keyword>
<feature type="transmembrane region" description="Helical" evidence="6">
    <location>
        <begin position="374"/>
        <end position="398"/>
    </location>
</feature>
<evidence type="ECO:0000256" key="3">
    <source>
        <dbReference type="ARBA" id="ARBA00022692"/>
    </source>
</evidence>
<evidence type="ECO:0000313" key="7">
    <source>
        <dbReference type="EMBL" id="MBP2437530.1"/>
    </source>
</evidence>